<dbReference type="Pfam" id="PF02470">
    <property type="entry name" value="MlaD"/>
    <property type="match status" value="1"/>
</dbReference>
<dbReference type="InterPro" id="IPR052336">
    <property type="entry name" value="MlaD_Phospholipid_Transporter"/>
</dbReference>
<evidence type="ECO:0000313" key="4">
    <source>
        <dbReference type="EMBL" id="MDR7362917.1"/>
    </source>
</evidence>
<dbReference type="Pfam" id="PF11887">
    <property type="entry name" value="Mce4_CUP1"/>
    <property type="match status" value="1"/>
</dbReference>
<dbReference type="InterPro" id="IPR003399">
    <property type="entry name" value="Mce/MlaD"/>
</dbReference>
<dbReference type="PANTHER" id="PTHR33371:SF19">
    <property type="entry name" value="MCE-FAMILY PROTEIN MCE4A"/>
    <property type="match status" value="1"/>
</dbReference>
<sequence length="428" mass="46776">MRKLLSASGPRVFGAAFIALVILFVWLTYAVFTKKFSSYDEVTLESSKIGLSLPSRADVKIRGVLVGEVLKVVTDGDGAELTLGLYPDQTSTIPENVTAQILPKTLFGEKYVALQVPKDPQGTIKAGDTIKRTDVSIELEAVLNDLFPLLRAVRPIDLNYTLTAISNALEGRGDKLGNSLETLDSYLRQFNPDVPDLIDNVVKLGKVSQTYNSVVPELARLLRNSVKTTNTLETKDQQIKALFTDVAGFSGTAKAFLDKNGDNLVTLADQGQRILPLLARYSPQYSCFIKGIVAAIPLQEEAFRDKTLHIILEPLRKEPRGYTPSDRPQYTDNRGPFPYCNALRRAINGGFGQDHPFRGKYIPRIEDGSDYNFGKRVPVGDAVGGTSREKLLIGAAASPVLGVPVDDVPDVTTLLLGPLARGMELDVR</sequence>
<dbReference type="RefSeq" id="WP_310302580.1">
    <property type="nucleotide sequence ID" value="NZ_BAAAPS010000013.1"/>
</dbReference>
<reference evidence="4 5" key="1">
    <citation type="submission" date="2023-07" db="EMBL/GenBank/DDBJ databases">
        <title>Sequencing the genomes of 1000 actinobacteria strains.</title>
        <authorList>
            <person name="Klenk H.-P."/>
        </authorList>
    </citation>
    <scope>NUCLEOTIDE SEQUENCE [LARGE SCALE GENOMIC DNA]</scope>
    <source>
        <strain evidence="4 5">DSM 19426</strain>
    </source>
</reference>
<keyword evidence="1" id="KW-1133">Transmembrane helix</keyword>
<dbReference type="InterPro" id="IPR024516">
    <property type="entry name" value="Mce_C"/>
</dbReference>
<dbReference type="NCBIfam" id="TIGR00996">
    <property type="entry name" value="Mtu_fam_mce"/>
    <property type="match status" value="1"/>
</dbReference>
<dbReference type="PANTHER" id="PTHR33371">
    <property type="entry name" value="INTERMEMBRANE PHOSPHOLIPID TRANSPORT SYSTEM BINDING PROTEIN MLAD-RELATED"/>
    <property type="match status" value="1"/>
</dbReference>
<dbReference type="EMBL" id="JAVDYG010000001">
    <property type="protein sequence ID" value="MDR7362917.1"/>
    <property type="molecule type" value="Genomic_DNA"/>
</dbReference>
<feature type="transmembrane region" description="Helical" evidence="1">
    <location>
        <begin position="12"/>
        <end position="32"/>
    </location>
</feature>
<proteinExistence type="predicted"/>
<feature type="domain" description="Mammalian cell entry C-terminal" evidence="3">
    <location>
        <begin position="123"/>
        <end position="336"/>
    </location>
</feature>
<protein>
    <submittedName>
        <fullName evidence="4">Phospholipid/cholesterol/gamma-HCH transport system substrate-binding protein</fullName>
    </submittedName>
</protein>
<name>A0ABU2BWA7_9ACTN</name>
<keyword evidence="5" id="KW-1185">Reference proteome</keyword>
<comment type="caution">
    <text evidence="4">The sequence shown here is derived from an EMBL/GenBank/DDBJ whole genome shotgun (WGS) entry which is preliminary data.</text>
</comment>
<accession>A0ABU2BWA7</accession>
<evidence type="ECO:0000313" key="5">
    <source>
        <dbReference type="Proteomes" id="UP001183648"/>
    </source>
</evidence>
<evidence type="ECO:0000259" key="2">
    <source>
        <dbReference type="Pfam" id="PF02470"/>
    </source>
</evidence>
<dbReference type="Proteomes" id="UP001183648">
    <property type="component" value="Unassembled WGS sequence"/>
</dbReference>
<evidence type="ECO:0000259" key="3">
    <source>
        <dbReference type="Pfam" id="PF11887"/>
    </source>
</evidence>
<dbReference type="InterPro" id="IPR005693">
    <property type="entry name" value="Mce"/>
</dbReference>
<keyword evidence="1" id="KW-0812">Transmembrane</keyword>
<organism evidence="4 5">
    <name type="scientific">Nocardioides marmoribigeumensis</name>
    <dbReference type="NCBI Taxonomy" id="433649"/>
    <lineage>
        <taxon>Bacteria</taxon>
        <taxon>Bacillati</taxon>
        <taxon>Actinomycetota</taxon>
        <taxon>Actinomycetes</taxon>
        <taxon>Propionibacteriales</taxon>
        <taxon>Nocardioidaceae</taxon>
        <taxon>Nocardioides</taxon>
    </lineage>
</organism>
<keyword evidence="1" id="KW-0472">Membrane</keyword>
<evidence type="ECO:0000256" key="1">
    <source>
        <dbReference type="SAM" id="Phobius"/>
    </source>
</evidence>
<gene>
    <name evidence="4" type="ORF">J2S63_002470</name>
</gene>
<feature type="domain" description="Mce/MlaD" evidence="2">
    <location>
        <begin position="41"/>
        <end position="115"/>
    </location>
</feature>